<dbReference type="GeneTree" id="ENSGT00390000008905"/>
<dbReference type="AlphaFoldDB" id="F6PHY8"/>
<name>F6PHY8_CIOIN</name>
<evidence type="ECO:0000313" key="2">
    <source>
        <dbReference type="Proteomes" id="UP000008144"/>
    </source>
</evidence>
<dbReference type="HOGENOM" id="CLU_881480_0_0_1"/>
<organism evidence="1 2">
    <name type="scientific">Ciona intestinalis</name>
    <name type="common">Transparent sea squirt</name>
    <name type="synonym">Ascidia intestinalis</name>
    <dbReference type="NCBI Taxonomy" id="7719"/>
    <lineage>
        <taxon>Eukaryota</taxon>
        <taxon>Metazoa</taxon>
        <taxon>Chordata</taxon>
        <taxon>Tunicata</taxon>
        <taxon>Ascidiacea</taxon>
        <taxon>Phlebobranchia</taxon>
        <taxon>Cionidae</taxon>
        <taxon>Ciona</taxon>
    </lineage>
</organism>
<sequence>MECLTTIWESKGCLSEGTKAPVKLSVAENDMLFLLNLNEVLDNFESVQMEADGGDIDKGLECYGIVYPENCHSYHGYHSIDCLITIWKEVDCKVKGFRYPANLTTADADVLKSTNLTAIRGNMEGVKTAADSGNDDHQLSCYGIVFPENCDAYYGPHSVECLTTIWESKGCLSEGTKAPVKLDLEEKEALGLLNIIEVLDSFNMFRIEADGGDKNKGLECFGLVYPGNCTSYHGPHSIDCLITIWEEVDCKVKGYRYPSNLTTDDAIALKSLNLRDITANMDSVKLAADIGNEDHQLNCYGFVFPDNCDTYYGLHS</sequence>
<accession>F6PHY8</accession>
<reference evidence="1" key="2">
    <citation type="submission" date="2025-08" db="UniProtKB">
        <authorList>
            <consortium name="Ensembl"/>
        </authorList>
    </citation>
    <scope>IDENTIFICATION</scope>
</reference>
<reference evidence="1" key="3">
    <citation type="submission" date="2025-09" db="UniProtKB">
        <authorList>
            <consortium name="Ensembl"/>
        </authorList>
    </citation>
    <scope>IDENTIFICATION</scope>
</reference>
<dbReference type="InParanoid" id="F6PHY8"/>
<keyword evidence="2" id="KW-1185">Reference proteome</keyword>
<protein>
    <submittedName>
        <fullName evidence="1">Uncharacterized protein</fullName>
    </submittedName>
</protein>
<dbReference type="Ensembl" id="ENSCINT00000020284.3">
    <property type="protein sequence ID" value="ENSCINP00000020284.3"/>
    <property type="gene ID" value="ENSCING00000017146.2"/>
</dbReference>
<proteinExistence type="predicted"/>
<reference evidence="2" key="1">
    <citation type="journal article" date="2002" name="Science">
        <title>The draft genome of Ciona intestinalis: insights into chordate and vertebrate origins.</title>
        <authorList>
            <person name="Dehal P."/>
            <person name="Satou Y."/>
            <person name="Campbell R.K."/>
            <person name="Chapman J."/>
            <person name="Degnan B."/>
            <person name="De Tomaso A."/>
            <person name="Davidson B."/>
            <person name="Di Gregorio A."/>
            <person name="Gelpke M."/>
            <person name="Goodstein D.M."/>
            <person name="Harafuji N."/>
            <person name="Hastings K.E."/>
            <person name="Ho I."/>
            <person name="Hotta K."/>
            <person name="Huang W."/>
            <person name="Kawashima T."/>
            <person name="Lemaire P."/>
            <person name="Martinez D."/>
            <person name="Meinertzhagen I.A."/>
            <person name="Necula S."/>
            <person name="Nonaka M."/>
            <person name="Putnam N."/>
            <person name="Rash S."/>
            <person name="Saiga H."/>
            <person name="Satake M."/>
            <person name="Terry A."/>
            <person name="Yamada L."/>
            <person name="Wang H.G."/>
            <person name="Awazu S."/>
            <person name="Azumi K."/>
            <person name="Boore J."/>
            <person name="Branno M."/>
            <person name="Chin-Bow S."/>
            <person name="DeSantis R."/>
            <person name="Doyle S."/>
            <person name="Francino P."/>
            <person name="Keys D.N."/>
            <person name="Haga S."/>
            <person name="Hayashi H."/>
            <person name="Hino K."/>
            <person name="Imai K.S."/>
            <person name="Inaba K."/>
            <person name="Kano S."/>
            <person name="Kobayashi K."/>
            <person name="Kobayashi M."/>
            <person name="Lee B.I."/>
            <person name="Makabe K.W."/>
            <person name="Manohar C."/>
            <person name="Matassi G."/>
            <person name="Medina M."/>
            <person name="Mochizuki Y."/>
            <person name="Mount S."/>
            <person name="Morishita T."/>
            <person name="Miura S."/>
            <person name="Nakayama A."/>
            <person name="Nishizaka S."/>
            <person name="Nomoto H."/>
            <person name="Ohta F."/>
            <person name="Oishi K."/>
            <person name="Rigoutsos I."/>
            <person name="Sano M."/>
            <person name="Sasaki A."/>
            <person name="Sasakura Y."/>
            <person name="Shoguchi E."/>
            <person name="Shin-i T."/>
            <person name="Spagnuolo A."/>
            <person name="Stainier D."/>
            <person name="Suzuki M.M."/>
            <person name="Tassy O."/>
            <person name="Takatori N."/>
            <person name="Tokuoka M."/>
            <person name="Yagi K."/>
            <person name="Yoshizaki F."/>
            <person name="Wada S."/>
            <person name="Zhang C."/>
            <person name="Hyatt P.D."/>
            <person name="Larimer F."/>
            <person name="Detter C."/>
            <person name="Doggett N."/>
            <person name="Glavina T."/>
            <person name="Hawkins T."/>
            <person name="Richardson P."/>
            <person name="Lucas S."/>
            <person name="Kohara Y."/>
            <person name="Levine M."/>
            <person name="Satoh N."/>
            <person name="Rokhsar D.S."/>
        </authorList>
    </citation>
    <scope>NUCLEOTIDE SEQUENCE [LARGE SCALE GENOMIC DNA]</scope>
</reference>
<dbReference type="Proteomes" id="UP000008144">
    <property type="component" value="Unassembled WGS sequence"/>
</dbReference>
<evidence type="ECO:0000313" key="1">
    <source>
        <dbReference type="Ensembl" id="ENSCINP00000020284.3"/>
    </source>
</evidence>